<dbReference type="PROSITE" id="PS50158">
    <property type="entry name" value="ZF_CCHC"/>
    <property type="match status" value="1"/>
</dbReference>
<accession>A0A6C0C3Z4</accession>
<proteinExistence type="predicted"/>
<dbReference type="InterPro" id="IPR001878">
    <property type="entry name" value="Znf_CCHC"/>
</dbReference>
<dbReference type="InterPro" id="IPR015797">
    <property type="entry name" value="NUDIX_hydrolase-like_dom_sf"/>
</dbReference>
<dbReference type="Pfam" id="PF00293">
    <property type="entry name" value="NUDIX"/>
    <property type="match status" value="1"/>
</dbReference>
<dbReference type="SUPFAM" id="SSF55811">
    <property type="entry name" value="Nudix"/>
    <property type="match status" value="1"/>
</dbReference>
<dbReference type="Gene3D" id="3.90.79.10">
    <property type="entry name" value="Nucleoside Triphosphate Pyrophosphohydrolase"/>
    <property type="match status" value="1"/>
</dbReference>
<dbReference type="EMBL" id="MN739334">
    <property type="protein sequence ID" value="QHS99096.1"/>
    <property type="molecule type" value="Genomic_DNA"/>
</dbReference>
<protein>
    <recommendedName>
        <fullName evidence="4">Nudix hydrolase domain-containing protein</fullName>
    </recommendedName>
</protein>
<evidence type="ECO:0000259" key="2">
    <source>
        <dbReference type="PROSITE" id="PS51462"/>
    </source>
</evidence>
<feature type="domain" description="Nudix hydrolase" evidence="2">
    <location>
        <begin position="24"/>
        <end position="259"/>
    </location>
</feature>
<sequence>MSRETYQFCNNCGKQGHLYNQCKNPIISSGIVAFRKNNEHKFEYLMICRKDSLGYVDFLRGKYPLYSKEYILTLINEMTINEKQNIVSRDFTELWSSLWGDFVGLQYRGEEKSAKDKFIQIKRGIKFCDTEGYNLESLVKDSFTEWDTPEWGFPKGRRNYQENDITCGLREFEEETGYDKQSVNIIKNLLPFEETFVGSNMKSYKHIYYLGHMKFNKDIMETYQKSEVSQMKWFSLDECKCYIRDYNIEKIDMICKINKLLEKYKLIT</sequence>
<dbReference type="PANTHER" id="PTHR23114">
    <property type="entry name" value="M7GPPPN-MRNA HYDROLASE"/>
    <property type="match status" value="1"/>
</dbReference>
<dbReference type="GO" id="GO:0003676">
    <property type="term" value="F:nucleic acid binding"/>
    <property type="evidence" value="ECO:0007669"/>
    <property type="project" value="InterPro"/>
</dbReference>
<dbReference type="GO" id="GO:0005737">
    <property type="term" value="C:cytoplasm"/>
    <property type="evidence" value="ECO:0007669"/>
    <property type="project" value="TreeGrafter"/>
</dbReference>
<evidence type="ECO:0008006" key="4">
    <source>
        <dbReference type="Google" id="ProtNLM"/>
    </source>
</evidence>
<dbReference type="InterPro" id="IPR000086">
    <property type="entry name" value="NUDIX_hydrolase_dom"/>
</dbReference>
<organism evidence="3">
    <name type="scientific">viral metagenome</name>
    <dbReference type="NCBI Taxonomy" id="1070528"/>
    <lineage>
        <taxon>unclassified sequences</taxon>
        <taxon>metagenomes</taxon>
        <taxon>organismal metagenomes</taxon>
    </lineage>
</organism>
<dbReference type="PANTHER" id="PTHR23114:SF17">
    <property type="entry name" value="M7GPPPN-MRNA HYDROLASE"/>
    <property type="match status" value="1"/>
</dbReference>
<feature type="domain" description="CCHC-type" evidence="1">
    <location>
        <begin position="9"/>
        <end position="24"/>
    </location>
</feature>
<reference evidence="3" key="1">
    <citation type="journal article" date="2020" name="Nature">
        <title>Giant virus diversity and host interactions through global metagenomics.</title>
        <authorList>
            <person name="Schulz F."/>
            <person name="Roux S."/>
            <person name="Paez-Espino D."/>
            <person name="Jungbluth S."/>
            <person name="Walsh D.A."/>
            <person name="Denef V.J."/>
            <person name="McMahon K.D."/>
            <person name="Konstantinidis K.T."/>
            <person name="Eloe-Fadrosh E.A."/>
            <person name="Kyrpides N.C."/>
            <person name="Woyke T."/>
        </authorList>
    </citation>
    <scope>NUCLEOTIDE SEQUENCE</scope>
    <source>
        <strain evidence="3">GVMAG-M-3300020185-33</strain>
    </source>
</reference>
<evidence type="ECO:0000313" key="3">
    <source>
        <dbReference type="EMBL" id="QHS99096.1"/>
    </source>
</evidence>
<name>A0A6C0C3Z4_9ZZZZ</name>
<dbReference type="AlphaFoldDB" id="A0A6C0C3Z4"/>
<dbReference type="GO" id="GO:0008270">
    <property type="term" value="F:zinc ion binding"/>
    <property type="evidence" value="ECO:0007669"/>
    <property type="project" value="InterPro"/>
</dbReference>
<evidence type="ECO:0000259" key="1">
    <source>
        <dbReference type="PROSITE" id="PS50158"/>
    </source>
</evidence>
<dbReference type="PROSITE" id="PS51462">
    <property type="entry name" value="NUDIX"/>
    <property type="match status" value="1"/>
</dbReference>